<dbReference type="EMBL" id="CAJNOQ010005578">
    <property type="protein sequence ID" value="CAF1103779.1"/>
    <property type="molecule type" value="Genomic_DNA"/>
</dbReference>
<feature type="region of interest" description="Disordered" evidence="10">
    <location>
        <begin position="79"/>
        <end position="283"/>
    </location>
</feature>
<reference evidence="13" key="1">
    <citation type="submission" date="2021-02" db="EMBL/GenBank/DDBJ databases">
        <authorList>
            <person name="Nowell W R."/>
        </authorList>
    </citation>
    <scope>NUCLEOTIDE SEQUENCE</scope>
</reference>
<dbReference type="PROSITE" id="PS50245">
    <property type="entry name" value="CAP_GLY_2"/>
    <property type="match status" value="1"/>
</dbReference>
<dbReference type="InterPro" id="IPR000938">
    <property type="entry name" value="CAP-Gly_domain"/>
</dbReference>
<dbReference type="EMBL" id="CAJOBC010005578">
    <property type="protein sequence ID" value="CAF3868555.1"/>
    <property type="molecule type" value="Genomic_DNA"/>
</dbReference>
<comment type="subcellular location">
    <subcellularLocation>
        <location evidence="1">Cytoplasm</location>
        <location evidence="1">Cytoskeleton</location>
    </subcellularLocation>
</comment>
<evidence type="ECO:0000313" key="13">
    <source>
        <dbReference type="EMBL" id="CAF1103779.1"/>
    </source>
</evidence>
<evidence type="ECO:0000256" key="9">
    <source>
        <dbReference type="SAM" id="Coils"/>
    </source>
</evidence>
<name>A0A814P7N9_9BILA</name>
<evidence type="ECO:0000256" key="7">
    <source>
        <dbReference type="ARBA" id="ARBA00023054"/>
    </source>
</evidence>
<dbReference type="InterPro" id="IPR036859">
    <property type="entry name" value="CAP-Gly_dom_sf"/>
</dbReference>
<dbReference type="Gene3D" id="2.30.30.190">
    <property type="entry name" value="CAP Gly-rich-like domain"/>
    <property type="match status" value="1"/>
</dbReference>
<accession>A0A814P7N9</accession>
<dbReference type="Proteomes" id="UP000681722">
    <property type="component" value="Unassembled WGS sequence"/>
</dbReference>
<evidence type="ECO:0000259" key="11">
    <source>
        <dbReference type="PROSITE" id="PS50245"/>
    </source>
</evidence>
<feature type="compositionally biased region" description="Polar residues" evidence="10">
    <location>
        <begin position="228"/>
        <end position="282"/>
    </location>
</feature>
<dbReference type="SMART" id="SM01052">
    <property type="entry name" value="CAP_GLY"/>
    <property type="match status" value="1"/>
</dbReference>
<evidence type="ECO:0000256" key="6">
    <source>
        <dbReference type="ARBA" id="ARBA00023017"/>
    </source>
</evidence>
<evidence type="ECO:0000256" key="5">
    <source>
        <dbReference type="ARBA" id="ARBA00022701"/>
    </source>
</evidence>
<keyword evidence="8" id="KW-0206">Cytoskeleton</keyword>
<protein>
    <recommendedName>
        <fullName evidence="3">Dynactin subunit 1</fullName>
    </recommendedName>
</protein>
<evidence type="ECO:0000256" key="2">
    <source>
        <dbReference type="ARBA" id="ARBA00011010"/>
    </source>
</evidence>
<gene>
    <name evidence="13" type="ORF">GPM918_LOCUS18882</name>
    <name evidence="12" type="ORF">OVA965_LOCUS7817</name>
    <name evidence="15" type="ORF">SRO942_LOCUS18879</name>
    <name evidence="14" type="ORF">TMI583_LOCUS7813</name>
</gene>
<proteinExistence type="inferred from homology"/>
<evidence type="ECO:0000256" key="3">
    <source>
        <dbReference type="ARBA" id="ARBA00016574"/>
    </source>
</evidence>
<keyword evidence="7 9" id="KW-0175">Coiled coil</keyword>
<dbReference type="SUPFAM" id="SSF74924">
    <property type="entry name" value="Cap-Gly domain"/>
    <property type="match status" value="1"/>
</dbReference>
<comment type="caution">
    <text evidence="13">The sequence shown here is derived from an EMBL/GenBank/DDBJ whole genome shotgun (WGS) entry which is preliminary data.</text>
</comment>
<feature type="coiled-coil region" evidence="9">
    <location>
        <begin position="287"/>
        <end position="415"/>
    </location>
</feature>
<feature type="coiled-coil region" evidence="9">
    <location>
        <begin position="1012"/>
        <end position="1110"/>
    </location>
</feature>
<evidence type="ECO:0000256" key="4">
    <source>
        <dbReference type="ARBA" id="ARBA00022490"/>
    </source>
</evidence>
<dbReference type="EMBL" id="CAJNOK010002548">
    <property type="protein sequence ID" value="CAF0864712.1"/>
    <property type="molecule type" value="Genomic_DNA"/>
</dbReference>
<dbReference type="OrthoDB" id="2130750at2759"/>
<sequence>MEKEKPVRLGQKVRIQDKGVGTVAFVGMTTFAAGKWIGIVLDEPNGKNNGNVQGKTYFKCNDNYGLFVRPAQIIPIDDASADSVPDENTIDLPTGLSNMVRSPSNQSLGSKSQGSTNSGISTPVQNKTALSSEPTFKKPSALKVPSSSKLPGPPKANPRGENDLETEEGLVKTPYSSDDIAKKGVNPPNKAYSTENVNITTSSNANSDNASTTSLSSAESSQLLSSANDQSHQDASNTVISKPQTTDTRATVRKQSIPTIPKPGTTQSTAAVENDQSQNGANDQEVITALKTKLIDYEEQIQTLIKKRREDVEKTKDFERAKIQVDQLQTYKREAQERLNELNHKLQAQENELKDVKEKFLTYKDEMSDVEERIESVTLDKEFAEEKLESVVLENTTLKEKLEEVTLELDVIKGEIQLNGPSQAADTIQKKVDDERTVKMEQALVKLRDLLLAKQSDADALTKQSEEMVQKLKVLTKENEHYKTDVASMQTTITDLKEQVDTCLGAQQMVDILTTKNLSLEDQVRELQETESLCDMDKEIEQNAKEVERDLRESVDLKQTQLQESERQIELLRYSIGDHEKTILKFRETVKNMQAQNDQLKKQMEKYDEQLKLATSTQSSDFTSKILETKSYAKTIESELKKLDAANSKRHVTLLLMFLPEQFIKRGGDHDCILVQLLIQRLIAKCDLLATRIKEKFERIDKVTEEDVIKSHRAEQWSFACELCQILSTFQLILRKYAKAVETCSPEILRQLGAAYLELCMHEKSIDFLIDLLQKDQLHGAISLDAIDKAIGFYRHIYKSNLSQEKFSMSDYMNGVTRVVSIASDSLQTDIQRLQVLMKNGNNESQFASLVKRLVTSNEQIKTQANRIHRLIPQESDTQRWILLDTPTILAIETIIKNLERLCKTFREICNGLTSQIIMLADSNEHVSIQEIENIAYQACDKVYKSEDGGPYESLWSSMHEAVTVLSTISNGLETGAFDSTQQEEKSRSPINILADQLKATMNESDVIRSKLEIKDEELMELRKLLKLKTDELGEVNIRLSLNDKKIDTVQRESEDKLNKIKQQLEETKVDLQKKIKQCEETIEVLQNDNEQLEQEKTALKDRLNKLSKKTLVDDIITKKGQRTSLLSPTGAFQPVDGKSSPQRQISSPYFETNPSYIEREISVLRNTIKILKDELWHLKTNKNMQEFSKLTPLSSSSTGNENEGKENEMADIYKNSTTLLNDLYSTIVNYKITGENVAAKQELLRSKMKLVEQTASDLGNRLNKCQSKLLPGSTIQTSMKTFTNPEFAKSLNKDRQLVAEIHLPCNNGGKKDEIELNITQDQWRLIMHEIAGHV</sequence>
<evidence type="ECO:0000313" key="15">
    <source>
        <dbReference type="EMBL" id="CAF3868555.1"/>
    </source>
</evidence>
<dbReference type="Proteomes" id="UP000682733">
    <property type="component" value="Unassembled WGS sequence"/>
</dbReference>
<evidence type="ECO:0000256" key="10">
    <source>
        <dbReference type="SAM" id="MobiDB-lite"/>
    </source>
</evidence>
<dbReference type="PANTHER" id="PTHR18916">
    <property type="entry name" value="DYNACTIN 1-RELATED MICROTUBULE-BINDING"/>
    <property type="match status" value="1"/>
</dbReference>
<evidence type="ECO:0000313" key="14">
    <source>
        <dbReference type="EMBL" id="CAF3649537.1"/>
    </source>
</evidence>
<feature type="region of interest" description="Disordered" evidence="10">
    <location>
        <begin position="1128"/>
        <end position="1150"/>
    </location>
</feature>
<organism evidence="13 16">
    <name type="scientific">Didymodactylos carnosus</name>
    <dbReference type="NCBI Taxonomy" id="1234261"/>
    <lineage>
        <taxon>Eukaryota</taxon>
        <taxon>Metazoa</taxon>
        <taxon>Spiralia</taxon>
        <taxon>Gnathifera</taxon>
        <taxon>Rotifera</taxon>
        <taxon>Eurotatoria</taxon>
        <taxon>Bdelloidea</taxon>
        <taxon>Philodinida</taxon>
        <taxon>Philodinidae</taxon>
        <taxon>Didymodactylos</taxon>
    </lineage>
</organism>
<feature type="compositionally biased region" description="Low complexity" evidence="10">
    <location>
        <begin position="200"/>
        <end position="227"/>
    </location>
</feature>
<keyword evidence="4" id="KW-0963">Cytoplasm</keyword>
<evidence type="ECO:0000313" key="16">
    <source>
        <dbReference type="Proteomes" id="UP000663829"/>
    </source>
</evidence>
<dbReference type="GO" id="GO:0030286">
    <property type="term" value="C:dynein complex"/>
    <property type="evidence" value="ECO:0007669"/>
    <property type="project" value="UniProtKB-KW"/>
</dbReference>
<keyword evidence="6" id="KW-0243">Dynein</keyword>
<keyword evidence="5" id="KW-0493">Microtubule</keyword>
<dbReference type="Proteomes" id="UP000663829">
    <property type="component" value="Unassembled WGS sequence"/>
</dbReference>
<comment type="similarity">
    <text evidence="2">Belongs to the dynactin 150 kDa subunit family.</text>
</comment>
<feature type="domain" description="CAP-Gly" evidence="11">
    <location>
        <begin position="27"/>
        <end position="69"/>
    </location>
</feature>
<evidence type="ECO:0000313" key="12">
    <source>
        <dbReference type="EMBL" id="CAF0864712.1"/>
    </source>
</evidence>
<dbReference type="GO" id="GO:0005874">
    <property type="term" value="C:microtubule"/>
    <property type="evidence" value="ECO:0007669"/>
    <property type="project" value="UniProtKB-KW"/>
</dbReference>
<evidence type="ECO:0000256" key="8">
    <source>
        <dbReference type="ARBA" id="ARBA00023212"/>
    </source>
</evidence>
<feature type="compositionally biased region" description="Polar residues" evidence="10">
    <location>
        <begin position="1140"/>
        <end position="1150"/>
    </location>
</feature>
<dbReference type="Pfam" id="PF12455">
    <property type="entry name" value="Dynactin"/>
    <property type="match status" value="1"/>
</dbReference>
<dbReference type="Proteomes" id="UP000677228">
    <property type="component" value="Unassembled WGS sequence"/>
</dbReference>
<dbReference type="InterPro" id="IPR022157">
    <property type="entry name" value="Dynactin"/>
</dbReference>
<feature type="compositionally biased region" description="Polar residues" evidence="10">
    <location>
        <begin position="95"/>
        <end position="134"/>
    </location>
</feature>
<dbReference type="EMBL" id="CAJOBA010002549">
    <property type="protein sequence ID" value="CAF3649537.1"/>
    <property type="molecule type" value="Genomic_DNA"/>
</dbReference>
<evidence type="ECO:0000256" key="1">
    <source>
        <dbReference type="ARBA" id="ARBA00004245"/>
    </source>
</evidence>
<dbReference type="Pfam" id="PF01302">
    <property type="entry name" value="CAP_GLY"/>
    <property type="match status" value="1"/>
</dbReference>
<feature type="coiled-coil region" evidence="9">
    <location>
        <begin position="458"/>
        <end position="617"/>
    </location>
</feature>
<keyword evidence="16" id="KW-1185">Reference proteome</keyword>